<feature type="transmembrane region" description="Helical" evidence="1">
    <location>
        <begin position="34"/>
        <end position="56"/>
    </location>
</feature>
<name>A0A430JDD6_9BACL</name>
<keyword evidence="3" id="KW-1185">Reference proteome</keyword>
<protein>
    <submittedName>
        <fullName evidence="2">DUF2306 domain-containing protein</fullName>
    </submittedName>
</protein>
<dbReference type="AlphaFoldDB" id="A0A430JDD6"/>
<dbReference type="Pfam" id="PF10067">
    <property type="entry name" value="DUF2306"/>
    <property type="match status" value="1"/>
</dbReference>
<sequence length="102" mass="11968">MLSLMWLYTLYRSLQSMLVRRDPQAHGAWMLRNYALTCAAITLRIYTPLAAVLFGLGTNASFVVIAWLAWLPNLLLAERWIRRSRNRNLMRRLQQTRSTMRG</sequence>
<proteinExistence type="predicted"/>
<keyword evidence="1" id="KW-0472">Membrane</keyword>
<evidence type="ECO:0000313" key="3">
    <source>
        <dbReference type="Proteomes" id="UP000276128"/>
    </source>
</evidence>
<reference evidence="2 3" key="1">
    <citation type="submission" date="2018-12" db="EMBL/GenBank/DDBJ databases">
        <title>Bacillus ochoae sp. nov., Paenibacillus whitsoniae sp. nov., Paenibacillus spiritus sp. nov. Isolated from the Mars Exploration Rover during spacecraft assembly.</title>
        <authorList>
            <person name="Seuylemezian A."/>
            <person name="Vaishampayan P."/>
        </authorList>
    </citation>
    <scope>NUCLEOTIDE SEQUENCE [LARGE SCALE GENOMIC DNA]</scope>
    <source>
        <strain evidence="2 3">MER 54</strain>
    </source>
</reference>
<dbReference type="Proteomes" id="UP000276128">
    <property type="component" value="Unassembled WGS sequence"/>
</dbReference>
<keyword evidence="1" id="KW-0812">Transmembrane</keyword>
<evidence type="ECO:0000313" key="2">
    <source>
        <dbReference type="EMBL" id="RTE09063.1"/>
    </source>
</evidence>
<accession>A0A430JDD6</accession>
<dbReference type="InterPro" id="IPR018750">
    <property type="entry name" value="DUF2306_membrane"/>
</dbReference>
<comment type="caution">
    <text evidence="2">The sequence shown here is derived from an EMBL/GenBank/DDBJ whole genome shotgun (WGS) entry which is preliminary data.</text>
</comment>
<dbReference type="EMBL" id="RXHU01000039">
    <property type="protein sequence ID" value="RTE09063.1"/>
    <property type="molecule type" value="Genomic_DNA"/>
</dbReference>
<dbReference type="OrthoDB" id="195502at2"/>
<gene>
    <name evidence="2" type="ORF">EJQ19_13920</name>
</gene>
<organism evidence="2 3">
    <name type="scientific">Paenibacillus whitsoniae</name>
    <dbReference type="NCBI Taxonomy" id="2496558"/>
    <lineage>
        <taxon>Bacteria</taxon>
        <taxon>Bacillati</taxon>
        <taxon>Bacillota</taxon>
        <taxon>Bacilli</taxon>
        <taxon>Bacillales</taxon>
        <taxon>Paenibacillaceae</taxon>
        <taxon>Paenibacillus</taxon>
    </lineage>
</organism>
<feature type="transmembrane region" description="Helical" evidence="1">
    <location>
        <begin position="62"/>
        <end position="81"/>
    </location>
</feature>
<evidence type="ECO:0000256" key="1">
    <source>
        <dbReference type="SAM" id="Phobius"/>
    </source>
</evidence>
<keyword evidence="1" id="KW-1133">Transmembrane helix</keyword>